<accession>A0A0C2NNS6</accession>
<accession>A0A0C2JF47</accession>
<dbReference type="GO" id="GO:0052621">
    <property type="term" value="F:diguanylate cyclase activity"/>
    <property type="evidence" value="ECO:0007669"/>
    <property type="project" value="UniProtKB-EC"/>
</dbReference>
<keyword evidence="3" id="KW-1133">Transmembrane helix</keyword>
<dbReference type="PANTHER" id="PTHR45138:SF9">
    <property type="entry name" value="DIGUANYLATE CYCLASE DGCM-RELATED"/>
    <property type="match status" value="1"/>
</dbReference>
<keyword evidence="3" id="KW-0472">Membrane</keyword>
<dbReference type="InterPro" id="IPR050469">
    <property type="entry name" value="Diguanylate_Cyclase"/>
</dbReference>
<dbReference type="EMBL" id="JTKH01000024">
    <property type="protein sequence ID" value="KII76544.1"/>
    <property type="molecule type" value="Genomic_DNA"/>
</dbReference>
<evidence type="ECO:0000259" key="4">
    <source>
        <dbReference type="PROSITE" id="PS50887"/>
    </source>
</evidence>
<dbReference type="Gene3D" id="3.30.70.270">
    <property type="match status" value="1"/>
</dbReference>
<dbReference type="CDD" id="cd01949">
    <property type="entry name" value="GGDEF"/>
    <property type="match status" value="1"/>
</dbReference>
<evidence type="ECO:0000313" key="6">
    <source>
        <dbReference type="Proteomes" id="UP000031672"/>
    </source>
</evidence>
<dbReference type="AlphaFoldDB" id="A0A0C2JF47"/>
<feature type="transmembrane region" description="Helical" evidence="3">
    <location>
        <begin position="242"/>
        <end position="263"/>
    </location>
</feature>
<keyword evidence="3" id="KW-0812">Transmembrane</keyword>
<comment type="caution">
    <text evidence="5">The sequence shown here is derived from an EMBL/GenBank/DDBJ whole genome shotgun (WGS) entry which is preliminary data.</text>
</comment>
<evidence type="ECO:0000313" key="5">
    <source>
        <dbReference type="EMBL" id="KII76544.1"/>
    </source>
</evidence>
<dbReference type="STRING" id="1461322.OJ16_17315"/>
<dbReference type="InterPro" id="IPR029787">
    <property type="entry name" value="Nucleotide_cyclase"/>
</dbReference>
<name>A0A0C2JF47_9VIBR</name>
<dbReference type="Pfam" id="PF00990">
    <property type="entry name" value="GGDEF"/>
    <property type="match status" value="1"/>
</dbReference>
<dbReference type="Gene3D" id="3.30.450.20">
    <property type="entry name" value="PAS domain"/>
    <property type="match status" value="1"/>
</dbReference>
<dbReference type="PANTHER" id="PTHR45138">
    <property type="entry name" value="REGULATORY COMPONENTS OF SENSORY TRANSDUCTION SYSTEM"/>
    <property type="match status" value="1"/>
</dbReference>
<keyword evidence="6" id="KW-1185">Reference proteome</keyword>
<dbReference type="Proteomes" id="UP000031672">
    <property type="component" value="Unassembled WGS sequence"/>
</dbReference>
<dbReference type="PROSITE" id="PS50887">
    <property type="entry name" value="GGDEF"/>
    <property type="match status" value="1"/>
</dbReference>
<sequence length="567" mass="65291">MAYFAYQQFKTSEQNAYLQSFANLNTASHLVSAQIEAASSKLFLLDDAKSITQFNYTAKRILKHSPIYADVIYVNNETMQTRSVLLHSTKAQQDPNIIWTPLVKMSPNIAISSLYEKTPGYWVFAVKYSPDHQHQIWLEFDLMHATQSLRGLRTLNDGYVFVIDRHTERLIFHPDPTRIGSPSISYHGGVSELIASGQQFGRHEYYYQDQFKMTVFDANNPLDWVFISGTDRSDILAASNQFTLTGIFIASLLFIIISISYLIHQLNHALRLLNQQTEVADFKSQFRATVDRFLSHQGVQFCLYDSENDQFSTLDFHGNSTIIMCDANLASYFMPGDIQYKGKHQADPLAKKLMIRSRHYSLPLFSNKELIAVIYIKAFFPNFHTLVRMIRDYSEIALSNVLLHKKLMSKDVMTQLDNKHIIRAAIDQNIDNEHVFFALVDIDRFQRINDEHGHKCGDKIIRETAEIMQTCFSKPRAISHARYGGDEFCVLFHATDENDAYEQCDIFRQLIEKRGYLHNDQPLHYTISMGVTRVWVSQHITIDQADKALYQAKGLGRNQVVLNTFKS</sequence>
<organism evidence="5 6">
    <name type="scientific">Vibrio renipiscarius</name>
    <dbReference type="NCBI Taxonomy" id="1461322"/>
    <lineage>
        <taxon>Bacteria</taxon>
        <taxon>Pseudomonadati</taxon>
        <taxon>Pseudomonadota</taxon>
        <taxon>Gammaproteobacteria</taxon>
        <taxon>Vibrionales</taxon>
        <taxon>Vibrionaceae</taxon>
        <taxon>Vibrio</taxon>
    </lineage>
</organism>
<dbReference type="InterPro" id="IPR043128">
    <property type="entry name" value="Rev_trsase/Diguanyl_cyclase"/>
</dbReference>
<dbReference type="RefSeq" id="WP_040992497.1">
    <property type="nucleotide sequence ID" value="NZ_JTKH01000024.1"/>
</dbReference>
<feature type="domain" description="GGDEF" evidence="4">
    <location>
        <begin position="433"/>
        <end position="565"/>
    </location>
</feature>
<evidence type="ECO:0000256" key="1">
    <source>
        <dbReference type="ARBA" id="ARBA00012528"/>
    </source>
</evidence>
<dbReference type="GO" id="GO:0043709">
    <property type="term" value="P:cell adhesion involved in single-species biofilm formation"/>
    <property type="evidence" value="ECO:0007669"/>
    <property type="project" value="TreeGrafter"/>
</dbReference>
<dbReference type="NCBIfam" id="TIGR00254">
    <property type="entry name" value="GGDEF"/>
    <property type="match status" value="1"/>
</dbReference>
<dbReference type="GO" id="GO:1902201">
    <property type="term" value="P:negative regulation of bacterial-type flagellum-dependent cell motility"/>
    <property type="evidence" value="ECO:0007669"/>
    <property type="project" value="TreeGrafter"/>
</dbReference>
<comment type="catalytic activity">
    <reaction evidence="2">
        <text>2 GTP = 3',3'-c-di-GMP + 2 diphosphate</text>
        <dbReference type="Rhea" id="RHEA:24898"/>
        <dbReference type="ChEBI" id="CHEBI:33019"/>
        <dbReference type="ChEBI" id="CHEBI:37565"/>
        <dbReference type="ChEBI" id="CHEBI:58805"/>
        <dbReference type="EC" id="2.7.7.65"/>
    </reaction>
</comment>
<dbReference type="GO" id="GO:0005886">
    <property type="term" value="C:plasma membrane"/>
    <property type="evidence" value="ECO:0007669"/>
    <property type="project" value="TreeGrafter"/>
</dbReference>
<gene>
    <name evidence="5" type="ORF">OJ16_17315</name>
</gene>
<dbReference type="EC" id="2.7.7.65" evidence="1"/>
<evidence type="ECO:0000256" key="2">
    <source>
        <dbReference type="ARBA" id="ARBA00034247"/>
    </source>
</evidence>
<dbReference type="SMART" id="SM00267">
    <property type="entry name" value="GGDEF"/>
    <property type="match status" value="1"/>
</dbReference>
<proteinExistence type="predicted"/>
<dbReference type="SUPFAM" id="SSF55073">
    <property type="entry name" value="Nucleotide cyclase"/>
    <property type="match status" value="1"/>
</dbReference>
<dbReference type="InterPro" id="IPR000160">
    <property type="entry name" value="GGDEF_dom"/>
</dbReference>
<protein>
    <recommendedName>
        <fullName evidence="1">diguanylate cyclase</fullName>
        <ecNumber evidence="1">2.7.7.65</ecNumber>
    </recommendedName>
</protein>
<reference evidence="5 6" key="1">
    <citation type="submission" date="2014-11" db="EMBL/GenBank/DDBJ databases">
        <title>Draft Genome Sequence of Vibrio piscirenalis strains CECT 8603T and CECT 8604, two marine Gammaproteobacterium isolated from cultured gilthead sea bream (Sparus aurata).</title>
        <authorList>
            <person name="Arahal D.R."/>
            <person name="Rodrigo-Torres L."/>
            <person name="Lucena T."/>
            <person name="Pujalte M.J."/>
        </authorList>
    </citation>
    <scope>NUCLEOTIDE SEQUENCE [LARGE SCALE GENOMIC DNA]</scope>
    <source>
        <strain evidence="5 6">DCR 1-4-2</strain>
    </source>
</reference>
<evidence type="ECO:0000256" key="3">
    <source>
        <dbReference type="SAM" id="Phobius"/>
    </source>
</evidence>
<dbReference type="OrthoDB" id="5809416at2"/>